<sequence>MKNLLTIAALDIKESFRSRWFLLYLLIFSGLVAAFFITGVTDSRVLGFSGLSRLLLLFIQICIIILPVFVLVTTSKAILADRDLNILEYLLSFPISQAQYYYGKALGRLFGVFVPIFLSLLLAIVWGAIKGTGIPWAICLLYTGLLFSLCAAFLGIAFLICAVSKSQEMGLGLAFFVWLFCLAFLDLVLIGLLAKTGVNENLIFAIALANPMEDFRIAAISLFDPDLAVIGTTAYFILDHFGRGLFIAFSLLYPIALGAASLILGYFIFRSKDLA</sequence>
<keyword evidence="3" id="KW-1185">Reference proteome</keyword>
<accession>C8PH11</accession>
<name>C8PH11_9BACT</name>
<evidence type="ECO:0000256" key="1">
    <source>
        <dbReference type="SAM" id="Phobius"/>
    </source>
</evidence>
<organism evidence="2 3">
    <name type="scientific">Campylobacter gracilis RM3268</name>
    <dbReference type="NCBI Taxonomy" id="553220"/>
    <lineage>
        <taxon>Bacteria</taxon>
        <taxon>Pseudomonadati</taxon>
        <taxon>Campylobacterota</taxon>
        <taxon>Epsilonproteobacteria</taxon>
        <taxon>Campylobacterales</taxon>
        <taxon>Campylobacteraceae</taxon>
        <taxon>Campylobacter</taxon>
    </lineage>
</organism>
<feature type="transmembrane region" description="Helical" evidence="1">
    <location>
        <begin position="53"/>
        <end position="74"/>
    </location>
</feature>
<dbReference type="EMBL" id="ACYG01000022">
    <property type="protein sequence ID" value="EEV17832.1"/>
    <property type="molecule type" value="Genomic_DNA"/>
</dbReference>
<feature type="transmembrane region" description="Helical" evidence="1">
    <location>
        <begin position="244"/>
        <end position="269"/>
    </location>
</feature>
<reference evidence="2 3" key="1">
    <citation type="submission" date="2009-07" db="EMBL/GenBank/DDBJ databases">
        <authorList>
            <person name="Madupu R."/>
            <person name="Sebastian Y."/>
            <person name="Durkin A.S."/>
            <person name="Torralba M."/>
            <person name="Methe B."/>
            <person name="Sutton G.G."/>
            <person name="Strausberg R.L."/>
            <person name="Nelson K.E."/>
        </authorList>
    </citation>
    <scope>NUCLEOTIDE SEQUENCE [LARGE SCALE GENOMIC DNA]</scope>
    <source>
        <strain evidence="2 3">RM3268</strain>
    </source>
</reference>
<dbReference type="GO" id="GO:0140359">
    <property type="term" value="F:ABC-type transporter activity"/>
    <property type="evidence" value="ECO:0007669"/>
    <property type="project" value="InterPro"/>
</dbReference>
<evidence type="ECO:0008006" key="4">
    <source>
        <dbReference type="Google" id="ProtNLM"/>
    </source>
</evidence>
<dbReference type="AlphaFoldDB" id="C8PH11"/>
<dbReference type="RefSeq" id="WP_005870848.1">
    <property type="nucleotide sequence ID" value="NZ_ACYG01000022.1"/>
</dbReference>
<evidence type="ECO:0000313" key="3">
    <source>
        <dbReference type="Proteomes" id="UP000005709"/>
    </source>
</evidence>
<comment type="caution">
    <text evidence="2">The sequence shown here is derived from an EMBL/GenBank/DDBJ whole genome shotgun (WGS) entry which is preliminary data.</text>
</comment>
<dbReference type="Proteomes" id="UP000005709">
    <property type="component" value="Unassembled WGS sequence"/>
</dbReference>
<feature type="transmembrane region" description="Helical" evidence="1">
    <location>
        <begin position="21"/>
        <end position="41"/>
    </location>
</feature>
<keyword evidence="1" id="KW-0472">Membrane</keyword>
<feature type="transmembrane region" description="Helical" evidence="1">
    <location>
        <begin position="109"/>
        <end position="129"/>
    </location>
</feature>
<keyword evidence="1" id="KW-0812">Transmembrane</keyword>
<dbReference type="eggNOG" id="COG1277">
    <property type="taxonomic scope" value="Bacteria"/>
</dbReference>
<dbReference type="PANTHER" id="PTHR43471">
    <property type="entry name" value="ABC TRANSPORTER PERMEASE"/>
    <property type="match status" value="1"/>
</dbReference>
<feature type="transmembrane region" description="Helical" evidence="1">
    <location>
        <begin position="172"/>
        <end position="194"/>
    </location>
</feature>
<protein>
    <recommendedName>
        <fullName evidence="4">ABC-2 type transporter</fullName>
    </recommendedName>
</protein>
<evidence type="ECO:0000313" key="2">
    <source>
        <dbReference type="EMBL" id="EEV17832.1"/>
    </source>
</evidence>
<feature type="transmembrane region" description="Helical" evidence="1">
    <location>
        <begin position="136"/>
        <end position="160"/>
    </location>
</feature>
<proteinExistence type="predicted"/>
<dbReference type="OrthoDB" id="5333425at2"/>
<dbReference type="STRING" id="824.CGRAC_1997"/>
<gene>
    <name evidence="2" type="ORF">CAMGR0001_2199</name>
</gene>
<dbReference type="Pfam" id="PF12679">
    <property type="entry name" value="ABC2_membrane_2"/>
    <property type="match status" value="1"/>
</dbReference>
<dbReference type="GO" id="GO:0005886">
    <property type="term" value="C:plasma membrane"/>
    <property type="evidence" value="ECO:0007669"/>
    <property type="project" value="UniProtKB-SubCell"/>
</dbReference>
<keyword evidence="1" id="KW-1133">Transmembrane helix</keyword>